<dbReference type="FunFam" id="2.60.110.10:FF:000004">
    <property type="entry name" value="THAUMATIN-LIKE PROTEIN 1"/>
    <property type="match status" value="1"/>
</dbReference>
<dbReference type="Pfam" id="PF00314">
    <property type="entry name" value="Thaumatin"/>
    <property type="match status" value="1"/>
</dbReference>
<dbReference type="PRINTS" id="PR00347">
    <property type="entry name" value="THAUMATIN"/>
</dbReference>
<feature type="compositionally biased region" description="Basic and acidic residues" evidence="1">
    <location>
        <begin position="32"/>
        <end position="48"/>
    </location>
</feature>
<dbReference type="PANTHER" id="PTHR31048">
    <property type="entry name" value="OS03G0233200 PROTEIN"/>
    <property type="match status" value="1"/>
</dbReference>
<name>A0A8X8YLN6_SALSN</name>
<dbReference type="Gene3D" id="2.60.110.10">
    <property type="entry name" value="Thaumatin"/>
    <property type="match status" value="1"/>
</dbReference>
<reference evidence="2" key="2">
    <citation type="submission" date="2020-08" db="EMBL/GenBank/DDBJ databases">
        <title>Plant Genome Project.</title>
        <authorList>
            <person name="Zhang R.-G."/>
        </authorList>
    </citation>
    <scope>NUCLEOTIDE SEQUENCE</scope>
    <source>
        <strain evidence="2">Huo1</strain>
        <tissue evidence="2">Leaf</tissue>
    </source>
</reference>
<organism evidence="2">
    <name type="scientific">Salvia splendens</name>
    <name type="common">Scarlet sage</name>
    <dbReference type="NCBI Taxonomy" id="180675"/>
    <lineage>
        <taxon>Eukaryota</taxon>
        <taxon>Viridiplantae</taxon>
        <taxon>Streptophyta</taxon>
        <taxon>Embryophyta</taxon>
        <taxon>Tracheophyta</taxon>
        <taxon>Spermatophyta</taxon>
        <taxon>Magnoliopsida</taxon>
        <taxon>eudicotyledons</taxon>
        <taxon>Gunneridae</taxon>
        <taxon>Pentapetalae</taxon>
        <taxon>asterids</taxon>
        <taxon>lamiids</taxon>
        <taxon>Lamiales</taxon>
        <taxon>Lamiaceae</taxon>
        <taxon>Nepetoideae</taxon>
        <taxon>Mentheae</taxon>
        <taxon>Salviinae</taxon>
        <taxon>Salvia</taxon>
        <taxon>Salvia subgen. Calosphace</taxon>
        <taxon>core Calosphace</taxon>
    </lineage>
</organism>
<dbReference type="InterPro" id="IPR001938">
    <property type="entry name" value="Thaumatin"/>
</dbReference>
<dbReference type="InterPro" id="IPR037176">
    <property type="entry name" value="Osmotin/thaumatin-like_sf"/>
</dbReference>
<gene>
    <name evidence="2" type="ORF">SASPL_105594</name>
</gene>
<dbReference type="Proteomes" id="UP000298416">
    <property type="component" value="Unassembled WGS sequence"/>
</dbReference>
<proteinExistence type="predicted"/>
<comment type="caution">
    <text evidence="2">The sequence shown here is derived from an EMBL/GenBank/DDBJ whole genome shotgun (WGS) entry which is preliminary data.</text>
</comment>
<dbReference type="PROSITE" id="PS51367">
    <property type="entry name" value="THAUMATIN_2"/>
    <property type="match status" value="1"/>
</dbReference>
<protein>
    <recommendedName>
        <fullName evidence="4">Thaumatin</fullName>
    </recommendedName>
</protein>
<reference evidence="2" key="1">
    <citation type="submission" date="2018-01" db="EMBL/GenBank/DDBJ databases">
        <authorList>
            <person name="Mao J.F."/>
        </authorList>
    </citation>
    <scope>NUCLEOTIDE SEQUENCE</scope>
    <source>
        <strain evidence="2">Huo1</strain>
        <tissue evidence="2">Leaf</tissue>
    </source>
</reference>
<sequence length="289" mass="31289">MSSILLLVDDYLVDLQKRNCGIRQFEEEEEEDRGRNDNEEKPRELNEVKEKRGELKAKEVRNFEGERGAVDSAVFTVRNNCPFTIWPAALTGTGSPVETGFELSPQASKALTIPAPWSGRIWARFQCSNSGRFTCQSGDCNSGKIECNGAGGTPPATLVEFTLAGDQGKDFYDVSLVDGSNLPVKVTPAAGNCPATSCPVDINNNGCPKELVVRGQNGAAVGCKSACLAFNQPQYCCTGAYSTPATCTPTSFSQIFKSRCPKAYSYAYDDRTSTFTCPTGNNYLVIFCP</sequence>
<dbReference type="CDD" id="cd09218">
    <property type="entry name" value="TLP-PA"/>
    <property type="match status" value="1"/>
</dbReference>
<dbReference type="AlphaFoldDB" id="A0A8X8YLN6"/>
<dbReference type="OrthoDB" id="430315at2759"/>
<dbReference type="EMBL" id="PNBA02000002">
    <property type="protein sequence ID" value="KAG6433975.1"/>
    <property type="molecule type" value="Genomic_DNA"/>
</dbReference>
<evidence type="ECO:0000313" key="2">
    <source>
        <dbReference type="EMBL" id="KAG6433975.1"/>
    </source>
</evidence>
<feature type="region of interest" description="Disordered" evidence="1">
    <location>
        <begin position="26"/>
        <end position="48"/>
    </location>
</feature>
<accession>A0A8X8YLN6</accession>
<dbReference type="SUPFAM" id="SSF49870">
    <property type="entry name" value="Osmotin, thaumatin-like protein"/>
    <property type="match status" value="1"/>
</dbReference>
<keyword evidence="3" id="KW-1185">Reference proteome</keyword>
<evidence type="ECO:0008006" key="4">
    <source>
        <dbReference type="Google" id="ProtNLM"/>
    </source>
</evidence>
<evidence type="ECO:0000256" key="1">
    <source>
        <dbReference type="SAM" id="MobiDB-lite"/>
    </source>
</evidence>
<dbReference type="SMART" id="SM00205">
    <property type="entry name" value="THN"/>
    <property type="match status" value="1"/>
</dbReference>
<evidence type="ECO:0000313" key="3">
    <source>
        <dbReference type="Proteomes" id="UP000298416"/>
    </source>
</evidence>